<dbReference type="PANTHER" id="PTHR11328:SF29">
    <property type="entry name" value="SODIUM-DEPENDENT LYSOPHOSPHATIDYLCHOLINE SYMPORTER 1"/>
    <property type="match status" value="1"/>
</dbReference>
<name>A0A7J5ZXB8_AMEME</name>
<dbReference type="Gene3D" id="3.40.50.620">
    <property type="entry name" value="HUPs"/>
    <property type="match status" value="1"/>
</dbReference>
<feature type="transmembrane region" description="Helical" evidence="35">
    <location>
        <begin position="470"/>
        <end position="492"/>
    </location>
</feature>
<dbReference type="GO" id="GO:0006950">
    <property type="term" value="P:response to stress"/>
    <property type="evidence" value="ECO:0007669"/>
    <property type="project" value="UniProtKB-ARBA"/>
</dbReference>
<evidence type="ECO:0000256" key="34">
    <source>
        <dbReference type="RuleBase" id="RU361234"/>
    </source>
</evidence>
<evidence type="ECO:0000256" key="16">
    <source>
        <dbReference type="ARBA" id="ARBA00022847"/>
    </source>
</evidence>
<dbReference type="EMBL" id="JAAGNN010000023">
    <property type="protein sequence ID" value="KAF4073898.1"/>
    <property type="molecule type" value="Genomic_DNA"/>
</dbReference>
<keyword evidence="14" id="KW-0256">Endoplasmic reticulum</keyword>
<evidence type="ECO:0000256" key="23">
    <source>
        <dbReference type="ARBA" id="ARBA00023157"/>
    </source>
</evidence>
<dbReference type="GO" id="GO:0015245">
    <property type="term" value="F:fatty acid transmembrane transporter activity"/>
    <property type="evidence" value="ECO:0007669"/>
    <property type="project" value="TreeGrafter"/>
</dbReference>
<keyword evidence="13 34" id="KW-0547">Nucleotide-binding</keyword>
<evidence type="ECO:0000256" key="10">
    <source>
        <dbReference type="ARBA" id="ARBA00022555"/>
    </source>
</evidence>
<feature type="transmembrane region" description="Helical" evidence="35">
    <location>
        <begin position="139"/>
        <end position="160"/>
    </location>
</feature>
<dbReference type="Gene3D" id="1.20.1250.20">
    <property type="entry name" value="MFS general substrate transporter like domains"/>
    <property type="match status" value="1"/>
</dbReference>
<keyword evidence="24" id="KW-0325">Glycoprotein</keyword>
<dbReference type="SUPFAM" id="SSF50249">
    <property type="entry name" value="Nucleic acid-binding proteins"/>
    <property type="match status" value="1"/>
</dbReference>
<keyword evidence="8" id="KW-1003">Cell membrane</keyword>
<evidence type="ECO:0000256" key="12">
    <source>
        <dbReference type="ARBA" id="ARBA00022692"/>
    </source>
</evidence>
<dbReference type="GO" id="GO:0140329">
    <property type="term" value="P:lysophospholipid translocation"/>
    <property type="evidence" value="ECO:0007669"/>
    <property type="project" value="TreeGrafter"/>
</dbReference>
<dbReference type="InterPro" id="IPR002307">
    <property type="entry name" value="Tyr-tRNA-ligase"/>
</dbReference>
<evidence type="ECO:0000256" key="20">
    <source>
        <dbReference type="ARBA" id="ARBA00023055"/>
    </source>
</evidence>
<evidence type="ECO:0000256" key="33">
    <source>
        <dbReference type="PROSITE-ProRule" id="PRU00209"/>
    </source>
</evidence>
<comment type="catalytic activity">
    <reaction evidence="31">
        <text>tRNA(Tyr) + L-tyrosine + ATP = L-tyrosyl-tRNA(Tyr) + AMP + diphosphate + H(+)</text>
        <dbReference type="Rhea" id="RHEA:10220"/>
        <dbReference type="Rhea" id="RHEA-COMP:9706"/>
        <dbReference type="Rhea" id="RHEA-COMP:9707"/>
        <dbReference type="ChEBI" id="CHEBI:15378"/>
        <dbReference type="ChEBI" id="CHEBI:30616"/>
        <dbReference type="ChEBI" id="CHEBI:33019"/>
        <dbReference type="ChEBI" id="CHEBI:58315"/>
        <dbReference type="ChEBI" id="CHEBI:78442"/>
        <dbReference type="ChEBI" id="CHEBI:78536"/>
        <dbReference type="ChEBI" id="CHEBI:456215"/>
        <dbReference type="EC" id="6.1.1.1"/>
    </reaction>
    <physiologicalReaction direction="left-to-right" evidence="31">
        <dbReference type="Rhea" id="RHEA:10221"/>
    </physiologicalReaction>
</comment>
<dbReference type="SUPFAM" id="SSF52374">
    <property type="entry name" value="Nucleotidylyl transferase"/>
    <property type="match status" value="1"/>
</dbReference>
<comment type="caution">
    <text evidence="37">The sequence shown here is derived from an EMBL/GenBank/DDBJ whole genome shotgun (WGS) entry which is preliminary data.</text>
</comment>
<accession>A0A7J5ZXB8</accession>
<evidence type="ECO:0000256" key="3">
    <source>
        <dbReference type="ARBA" id="ARBA00004496"/>
    </source>
</evidence>
<gene>
    <name evidence="37" type="ORF">AMELA_G00248570</name>
</gene>
<evidence type="ECO:0000256" key="5">
    <source>
        <dbReference type="ARBA" id="ARBA00005594"/>
    </source>
</evidence>
<dbReference type="GO" id="GO:0000049">
    <property type="term" value="F:tRNA binding"/>
    <property type="evidence" value="ECO:0007669"/>
    <property type="project" value="UniProtKB-UniRule"/>
</dbReference>
<dbReference type="InterPro" id="IPR012340">
    <property type="entry name" value="NA-bd_OB-fold"/>
</dbReference>
<dbReference type="Pfam" id="PF00579">
    <property type="entry name" value="tRNA-synt_1b"/>
    <property type="match status" value="1"/>
</dbReference>
<keyword evidence="19 35" id="KW-1133">Transmembrane helix</keyword>
<comment type="subcellular location">
    <subcellularLocation>
        <location evidence="4">Cell membrane</location>
        <topology evidence="4">Multi-pass membrane protein</topology>
    </subcellularLocation>
    <subcellularLocation>
        <location evidence="3">Cytoplasm</location>
    </subcellularLocation>
    <subcellularLocation>
        <location evidence="2">Endoplasmic reticulum membrane</location>
        <topology evidence="2">Multi-pass membrane protein</topology>
    </subcellularLocation>
    <subcellularLocation>
        <location evidence="1">Nucleus</location>
    </subcellularLocation>
</comment>
<comment type="similarity">
    <text evidence="5 34">Belongs to the class-I aminoacyl-tRNA synthetase family.</text>
</comment>
<dbReference type="GO" id="GO:0051978">
    <property type="term" value="F:lysophospholipid:sodium symporter activity"/>
    <property type="evidence" value="ECO:0007669"/>
    <property type="project" value="TreeGrafter"/>
</dbReference>
<dbReference type="InterPro" id="IPR036259">
    <property type="entry name" value="MFS_trans_sf"/>
</dbReference>
<keyword evidence="10 33" id="KW-0820">tRNA-binding</keyword>
<dbReference type="PRINTS" id="PR01040">
    <property type="entry name" value="TRNASYNTHTYR"/>
</dbReference>
<evidence type="ECO:0000256" key="28">
    <source>
        <dbReference type="ARBA" id="ARBA00036185"/>
    </source>
</evidence>
<evidence type="ECO:0000256" key="29">
    <source>
        <dbReference type="ARBA" id="ARBA00036686"/>
    </source>
</evidence>
<evidence type="ECO:0000256" key="24">
    <source>
        <dbReference type="ARBA" id="ARBA00023180"/>
    </source>
</evidence>
<evidence type="ECO:0000256" key="25">
    <source>
        <dbReference type="ARBA" id="ARBA00023242"/>
    </source>
</evidence>
<dbReference type="FunFam" id="1.20.1250.20:FF:000183">
    <property type="entry name" value="sodium-dependent lysophosphatidylcholine symporter 1 isoform X2"/>
    <property type="match status" value="1"/>
</dbReference>
<dbReference type="GO" id="GO:0005634">
    <property type="term" value="C:nucleus"/>
    <property type="evidence" value="ECO:0007669"/>
    <property type="project" value="UniProtKB-SubCell"/>
</dbReference>
<dbReference type="Pfam" id="PF01588">
    <property type="entry name" value="tRNA_bind"/>
    <property type="match status" value="1"/>
</dbReference>
<feature type="transmembrane region" description="Helical" evidence="35">
    <location>
        <begin position="380"/>
        <end position="402"/>
    </location>
</feature>
<feature type="transmembrane region" description="Helical" evidence="35">
    <location>
        <begin position="329"/>
        <end position="349"/>
    </location>
</feature>
<evidence type="ECO:0000256" key="7">
    <source>
        <dbReference type="ARBA" id="ARBA00022448"/>
    </source>
</evidence>
<protein>
    <recommendedName>
        <fullName evidence="34">Tyrosine--tRNA ligase</fullName>
        <ecNumber evidence="34">6.1.1.1</ecNumber>
    </recommendedName>
    <alternativeName>
        <fullName evidence="34">Tyrosyl-tRNA synthetase</fullName>
    </alternativeName>
</protein>
<feature type="transmembrane region" description="Helical" evidence="35">
    <location>
        <begin position="110"/>
        <end position="132"/>
    </location>
</feature>
<dbReference type="GO" id="GO:1990379">
    <property type="term" value="P:lipid transport across blood-brain barrier"/>
    <property type="evidence" value="ECO:0007669"/>
    <property type="project" value="TreeGrafter"/>
</dbReference>
<comment type="catalytic activity">
    <reaction evidence="29">
        <text>a 1-acyl-sn-glycero-3-phosphocholine(in) + Na(+)(in) = a 1-acyl-sn-glycero-3-phosphocholine(out) + Na(+)(out)</text>
        <dbReference type="Rhea" id="RHEA:44376"/>
        <dbReference type="ChEBI" id="CHEBI:29101"/>
        <dbReference type="ChEBI" id="CHEBI:58168"/>
    </reaction>
</comment>
<keyword evidence="25" id="KW-0539">Nucleus</keyword>
<dbReference type="Proteomes" id="UP000593565">
    <property type="component" value="Unassembled WGS sequence"/>
</dbReference>
<dbReference type="InterPro" id="IPR014729">
    <property type="entry name" value="Rossmann-like_a/b/a_fold"/>
</dbReference>
<evidence type="ECO:0000256" key="26">
    <source>
        <dbReference type="ARBA" id="ARBA00035893"/>
    </source>
</evidence>
<evidence type="ECO:0000256" key="35">
    <source>
        <dbReference type="SAM" id="Phobius"/>
    </source>
</evidence>
<keyword evidence="20" id="KW-0445">Lipid transport</keyword>
<dbReference type="FunFam" id="1.20.1250.20:FF:000185">
    <property type="entry name" value="sodium-dependent lysophosphatidylcholine symporter 1 isoform X1"/>
    <property type="match status" value="1"/>
</dbReference>
<keyword evidence="11 34" id="KW-0436">Ligase</keyword>
<dbReference type="InterPro" id="IPR002547">
    <property type="entry name" value="tRNA-bd_dom"/>
</dbReference>
<feature type="domain" description="TRNA-binding" evidence="36">
    <location>
        <begin position="913"/>
        <end position="1017"/>
    </location>
</feature>
<evidence type="ECO:0000256" key="2">
    <source>
        <dbReference type="ARBA" id="ARBA00004477"/>
    </source>
</evidence>
<dbReference type="GO" id="GO:0005886">
    <property type="term" value="C:plasma membrane"/>
    <property type="evidence" value="ECO:0007669"/>
    <property type="project" value="UniProtKB-SubCell"/>
</dbReference>
<dbReference type="Gene3D" id="2.40.50.140">
    <property type="entry name" value="Nucleic acid-binding proteins"/>
    <property type="match status" value="1"/>
</dbReference>
<dbReference type="GO" id="GO:0008643">
    <property type="term" value="P:carbohydrate transport"/>
    <property type="evidence" value="ECO:0007669"/>
    <property type="project" value="InterPro"/>
</dbReference>
<dbReference type="PROSITE" id="PS50886">
    <property type="entry name" value="TRBD"/>
    <property type="match status" value="1"/>
</dbReference>
<evidence type="ECO:0000256" key="19">
    <source>
        <dbReference type="ARBA" id="ARBA00022989"/>
    </source>
</evidence>
<evidence type="ECO:0000256" key="22">
    <source>
        <dbReference type="ARBA" id="ARBA00023146"/>
    </source>
</evidence>
<dbReference type="CDD" id="cd17451">
    <property type="entry name" value="MFS_NLS1_MFSD2A"/>
    <property type="match status" value="1"/>
</dbReference>
<evidence type="ECO:0000256" key="27">
    <source>
        <dbReference type="ARBA" id="ARBA00035930"/>
    </source>
</evidence>
<dbReference type="InterPro" id="IPR039672">
    <property type="entry name" value="MFS_2"/>
</dbReference>
<evidence type="ECO:0000259" key="36">
    <source>
        <dbReference type="PROSITE" id="PS50886"/>
    </source>
</evidence>
<feature type="transmembrane region" description="Helical" evidence="35">
    <location>
        <begin position="283"/>
        <end position="309"/>
    </location>
</feature>
<comment type="function">
    <text evidence="32">Sodium-dependent lysophosphatidylcholine (LPC) symporter, which plays an essential role for blood-brain barrier formation and function. Specifically expressed in endothelium of the blood-brain barrier of micro-vessels and transports LPC into the brain. Transport of LPC is essential because it constitutes the major mechanism by which docosahexaenoic acid (DHA), an omega-3 fatty acid that is essential for normal brain growth and cognitive function, enters the brain. Transports LPC carrying long-chain fatty acids such LPC oleate and LPC palmitate with a minimum acyl chain length of 14 carbons. Does not transport docosahexaenoic acid in unesterified fatty acid.</text>
</comment>
<dbReference type="NCBIfam" id="TIGR00234">
    <property type="entry name" value="tyrS"/>
    <property type="match status" value="1"/>
</dbReference>
<evidence type="ECO:0000256" key="13">
    <source>
        <dbReference type="ARBA" id="ARBA00022741"/>
    </source>
</evidence>
<dbReference type="InterPro" id="IPR002305">
    <property type="entry name" value="aa-tRNA-synth_Ic"/>
</dbReference>
<organism evidence="37 38">
    <name type="scientific">Ameiurus melas</name>
    <name type="common">Black bullhead</name>
    <name type="synonym">Silurus melas</name>
    <dbReference type="NCBI Taxonomy" id="219545"/>
    <lineage>
        <taxon>Eukaryota</taxon>
        <taxon>Metazoa</taxon>
        <taxon>Chordata</taxon>
        <taxon>Craniata</taxon>
        <taxon>Vertebrata</taxon>
        <taxon>Euteleostomi</taxon>
        <taxon>Actinopterygii</taxon>
        <taxon>Neopterygii</taxon>
        <taxon>Teleostei</taxon>
        <taxon>Ostariophysi</taxon>
        <taxon>Siluriformes</taxon>
        <taxon>Ictaluridae</taxon>
        <taxon>Ameiurus</taxon>
    </lineage>
</organism>
<evidence type="ECO:0000313" key="38">
    <source>
        <dbReference type="Proteomes" id="UP000593565"/>
    </source>
</evidence>
<evidence type="ECO:0000256" key="4">
    <source>
        <dbReference type="ARBA" id="ARBA00004651"/>
    </source>
</evidence>
<keyword evidence="15 34" id="KW-0067">ATP-binding</keyword>
<evidence type="ECO:0000256" key="1">
    <source>
        <dbReference type="ARBA" id="ARBA00004123"/>
    </source>
</evidence>
<evidence type="ECO:0000256" key="21">
    <source>
        <dbReference type="ARBA" id="ARBA00023136"/>
    </source>
</evidence>
<dbReference type="FunFam" id="1.10.240.10:FF:000004">
    <property type="entry name" value="Tyrosine--tRNA ligase"/>
    <property type="match status" value="1"/>
</dbReference>
<comment type="catalytic activity">
    <reaction evidence="27">
        <text>1-(9Z-octadecenoyl)-sn-glycero-3-phosphocholine(in) + Na(+)(in) = 1-(9Z-octadecenoyl)-sn-glycero-3-phosphocholine(out) + Na(+)(out)</text>
        <dbReference type="Rhea" id="RHEA:43856"/>
        <dbReference type="ChEBI" id="CHEBI:28610"/>
        <dbReference type="ChEBI" id="CHEBI:29101"/>
    </reaction>
</comment>
<keyword evidence="23" id="KW-1015">Disulfide bond</keyword>
<proteinExistence type="inferred from homology"/>
<evidence type="ECO:0000256" key="6">
    <source>
        <dbReference type="ARBA" id="ARBA00008335"/>
    </source>
</evidence>
<evidence type="ECO:0000313" key="37">
    <source>
        <dbReference type="EMBL" id="KAF4073898.1"/>
    </source>
</evidence>
<keyword evidence="7" id="KW-0813">Transport</keyword>
<keyword evidence="21 35" id="KW-0472">Membrane</keyword>
<dbReference type="AlphaFoldDB" id="A0A7J5ZXB8"/>
<dbReference type="FunFam" id="3.40.50.620:FF:000040">
    <property type="entry name" value="Tyrosine--tRNA ligase"/>
    <property type="match status" value="1"/>
</dbReference>
<dbReference type="GO" id="GO:0006437">
    <property type="term" value="P:tyrosyl-tRNA aminoacylation"/>
    <property type="evidence" value="ECO:0007669"/>
    <property type="project" value="InterPro"/>
</dbReference>
<dbReference type="CDD" id="cd00805">
    <property type="entry name" value="TyrRS_core"/>
    <property type="match status" value="1"/>
</dbReference>
<dbReference type="CDD" id="cd02799">
    <property type="entry name" value="tRNA_bind_EMAP-II_like"/>
    <property type="match status" value="1"/>
</dbReference>
<sequence>MARGAGAEQYSSANLLKKTEPNEVRTGQKSEEKRHLSVCNKLCYAVGGAPYQITGCALGFFLQIYLLDVALLDPFYASVILFVGRAWDAITDPTVGFLVSRTPWTRFGRMMPWIILSTPFAVMSYFLIWYVPPVDQTKVVWYLIFYCLFQTLQTCFHVPYSALTMFISSEQKERDSATAYRMTVEVLGTVIGTGIQGQIVGMANAPCIPVGNDLNATFRNSGSEANITQPDLSLDKVRNAYMIASGVICAIYVLCAITLFCGVKERKENSKVHSERMSFFRGIRLVMGHGPYAKLVMGFLFTSLAFMLLEGNFALFCSYTLGFRDDFQNVLLVVMLSATLTIPFWQWFLTRFGKKTAVYVGTTIVIPFLITVVLMKSNLIVTYVIAIASGVSIAAAFLLPWSMLPDVVDDFKVLNPESQGHEAIFYSFYVFFTKFASGVSLGISTLSLDFAGYVTRGCTQPKAVDVTLKVLVSAAPVALIFIGLLIFTSYPINEKRRQGNRKLLNEQRELESPADSSETELVNTGSVCNRLKLHVFIHHRGSVSRGRQGTMGEEMSPDKKFNLITRNLQEVLGEEKLKLILMERELKVYWGTATTGKPHVAYFVPMSKIADFLKAGCEVTILFADLHAFLDNMKAPWELLELRVKYYEQVIKAMLESIGVPLDKLKFVKGTEYQLSREYTLDVYRLSSMVTEHDAKKAGAEVVKQVEHPLLSGLLYPGLQALDEEYLKVDAQFGGVDQRKIFTLAEKYLPSLGYTKRIHMMNPMVPGLTGSKMSSSEEESKIDLLDKKEDIKKKLKKAFCEPGNIQNNGVLSFVKHVLFPLHSEFAIKRDPKFGGDKVYTFYEELEKDFAEERIHPGDLKASVEVALDKLLDPIRKKFETPELKKLTSLAYPSKNKNAVKVNPKKAEEEDEIIPSRLDLRVGKIVGVEKHPAADTLYLEKIDIGEEQPRTVVSGLVAYVSQEELQDRLVVVLCNLKPQKMRGIESQAMLLCASVDGEPKRVEPLDPPEGSAPGERVFVDGYTSGTPDDELKPKKKVFEKIQVDMKISDECIAQWNKKDLITKLGKITCKTLKGGSIY</sequence>
<evidence type="ECO:0000256" key="30">
    <source>
        <dbReference type="ARBA" id="ARBA00036741"/>
    </source>
</evidence>
<dbReference type="SUPFAM" id="SSF103473">
    <property type="entry name" value="MFS general substrate transporter"/>
    <property type="match status" value="1"/>
</dbReference>
<keyword evidence="9" id="KW-0963">Cytoplasm</keyword>
<dbReference type="EC" id="6.1.1.1" evidence="34"/>
<keyword evidence="38" id="KW-1185">Reference proteome</keyword>
<reference evidence="37 38" key="1">
    <citation type="submission" date="2020-02" db="EMBL/GenBank/DDBJ databases">
        <title>A chromosome-scale genome assembly of the black bullhead catfish (Ameiurus melas).</title>
        <authorList>
            <person name="Wen M."/>
            <person name="Zham M."/>
            <person name="Cabau C."/>
            <person name="Klopp C."/>
            <person name="Donnadieu C."/>
            <person name="Roques C."/>
            <person name="Bouchez O."/>
            <person name="Lampietro C."/>
            <person name="Jouanno E."/>
            <person name="Herpin A."/>
            <person name="Louis A."/>
            <person name="Berthelot C."/>
            <person name="Parey E."/>
            <person name="Roest-Crollius H."/>
            <person name="Braasch I."/>
            <person name="Postlethwait J."/>
            <person name="Robinson-Rechavi M."/>
            <person name="Echchiki A."/>
            <person name="Begum T."/>
            <person name="Montfort J."/>
            <person name="Schartl M."/>
            <person name="Bobe J."/>
            <person name="Guiguen Y."/>
        </authorList>
    </citation>
    <scope>NUCLEOTIDE SEQUENCE [LARGE SCALE GENOMIC DNA]</scope>
    <source>
        <strain evidence="37">M_S1</strain>
        <tissue evidence="37">Blood</tissue>
    </source>
</reference>
<keyword evidence="17 33" id="KW-0694">RNA-binding</keyword>
<keyword evidence="12 35" id="KW-0812">Transmembrane</keyword>
<dbReference type="GO" id="GO:0005524">
    <property type="term" value="F:ATP binding"/>
    <property type="evidence" value="ECO:0007669"/>
    <property type="project" value="UniProtKB-KW"/>
</dbReference>
<evidence type="ECO:0000256" key="14">
    <source>
        <dbReference type="ARBA" id="ARBA00022824"/>
    </source>
</evidence>
<keyword evidence="16" id="KW-0769">Symport</keyword>
<keyword evidence="18 34" id="KW-0648">Protein biosynthesis</keyword>
<evidence type="ECO:0000256" key="31">
    <source>
        <dbReference type="ARBA" id="ARBA00048400"/>
    </source>
</evidence>
<evidence type="ECO:0000256" key="32">
    <source>
        <dbReference type="ARBA" id="ARBA00058849"/>
    </source>
</evidence>
<dbReference type="NCBIfam" id="NF006330">
    <property type="entry name" value="PRK08560.1"/>
    <property type="match status" value="1"/>
</dbReference>
<dbReference type="GO" id="GO:0004831">
    <property type="term" value="F:tyrosine-tRNA ligase activity"/>
    <property type="evidence" value="ECO:0007669"/>
    <property type="project" value="UniProtKB-EC"/>
</dbReference>
<keyword evidence="22 34" id="KW-0030">Aminoacyl-tRNA synthetase</keyword>
<evidence type="ECO:0000256" key="18">
    <source>
        <dbReference type="ARBA" id="ARBA00022917"/>
    </source>
</evidence>
<comment type="catalytic activity">
    <reaction evidence="28">
        <text>1-(4Z,7Z,10Z,13Z,16Z,19Z-docosahexaenoyl)-sn-glycero-3-phosphocholine(in) + Na(+)(in) = 1-(4Z,7Z,10Z,13Z,16Z,19Z-docosahexaenoyl)-sn-glycero-3-phosphocholine(out) + Na(+)(out)</text>
        <dbReference type="Rhea" id="RHEA:43860"/>
        <dbReference type="ChEBI" id="CHEBI:29101"/>
        <dbReference type="ChEBI" id="CHEBI:73873"/>
    </reaction>
</comment>
<dbReference type="Gene3D" id="1.10.240.10">
    <property type="entry name" value="Tyrosyl-Transfer RNA Synthetase"/>
    <property type="match status" value="1"/>
</dbReference>
<dbReference type="PANTHER" id="PTHR11328">
    <property type="entry name" value="MAJOR FACILITATOR SUPERFAMILY DOMAIN-CONTAINING PROTEIN"/>
    <property type="match status" value="1"/>
</dbReference>
<feature type="transmembrane region" description="Helical" evidence="35">
    <location>
        <begin position="240"/>
        <end position="263"/>
    </location>
</feature>
<comment type="catalytic activity">
    <reaction evidence="30">
        <text>a 1-acyl-sn-glycero-3-phosphoethanolamine(in) + Na(+)(in) = a 1-acyl-sn-glycero-3-phosphoethanolamine(out) + Na(+)(out)</text>
        <dbReference type="Rhea" id="RHEA:43868"/>
        <dbReference type="ChEBI" id="CHEBI:29101"/>
        <dbReference type="ChEBI" id="CHEBI:64381"/>
    </reaction>
</comment>
<feature type="transmembrane region" description="Helical" evidence="35">
    <location>
        <begin position="42"/>
        <end position="66"/>
    </location>
</feature>
<evidence type="ECO:0000256" key="8">
    <source>
        <dbReference type="ARBA" id="ARBA00022475"/>
    </source>
</evidence>
<dbReference type="FunFam" id="2.40.50.140:FF:000047">
    <property type="entry name" value="tyrosine--tRNA ligase, cytoplasmic isoform X2"/>
    <property type="match status" value="1"/>
</dbReference>
<comment type="similarity">
    <text evidence="6">Belongs to the major facilitator superfamily.</text>
</comment>
<dbReference type="Pfam" id="PF13347">
    <property type="entry name" value="MFS_2"/>
    <property type="match status" value="1"/>
</dbReference>
<evidence type="ECO:0000256" key="15">
    <source>
        <dbReference type="ARBA" id="ARBA00022840"/>
    </source>
</evidence>
<evidence type="ECO:0000256" key="9">
    <source>
        <dbReference type="ARBA" id="ARBA00022490"/>
    </source>
</evidence>
<feature type="transmembrane region" description="Helical" evidence="35">
    <location>
        <begin position="356"/>
        <end position="374"/>
    </location>
</feature>
<dbReference type="GO" id="GO:0005789">
    <property type="term" value="C:endoplasmic reticulum membrane"/>
    <property type="evidence" value="ECO:0007669"/>
    <property type="project" value="UniProtKB-SubCell"/>
</dbReference>
<evidence type="ECO:0000256" key="17">
    <source>
        <dbReference type="ARBA" id="ARBA00022884"/>
    </source>
</evidence>
<evidence type="ECO:0000256" key="11">
    <source>
        <dbReference type="ARBA" id="ARBA00022598"/>
    </source>
</evidence>
<comment type="catalytic activity">
    <reaction evidence="26">
        <text>1-hexadecanoyl-sn-glycero-3-phosphocholine(in) + Na(+)(in) = 1-hexadecanoyl-sn-glycero-3-phosphocholine(out) + Na(+)(out)</text>
        <dbReference type="Rhea" id="RHEA:43864"/>
        <dbReference type="ChEBI" id="CHEBI:29101"/>
        <dbReference type="ChEBI" id="CHEBI:72998"/>
    </reaction>
</comment>